<protein>
    <submittedName>
        <fullName evidence="4">Uncharacterized protein</fullName>
    </submittedName>
</protein>
<feature type="compositionally biased region" description="Polar residues" evidence="3">
    <location>
        <begin position="1"/>
        <end position="12"/>
    </location>
</feature>
<keyword evidence="5" id="KW-1185">Reference proteome</keyword>
<reference evidence="4 5" key="1">
    <citation type="journal article" date="2023" name="Plants (Basel)">
        <title>Bridging the Gap: Combining Genomics and Transcriptomics Approaches to Understand Stylosanthes scabra, an Orphan Legume from the Brazilian Caatinga.</title>
        <authorList>
            <person name="Ferreira-Neto J.R.C."/>
            <person name="da Silva M.D."/>
            <person name="Binneck E."/>
            <person name="de Melo N.F."/>
            <person name="da Silva R.H."/>
            <person name="de Melo A.L.T.M."/>
            <person name="Pandolfi V."/>
            <person name="Bustamante F.O."/>
            <person name="Brasileiro-Vidal A.C."/>
            <person name="Benko-Iseppon A.M."/>
        </authorList>
    </citation>
    <scope>NUCLEOTIDE SEQUENCE [LARGE SCALE GENOMIC DNA]</scope>
    <source>
        <tissue evidence="4">Leaves</tissue>
    </source>
</reference>
<dbReference type="EMBL" id="JASCZI010121163">
    <property type="protein sequence ID" value="MED6160239.1"/>
    <property type="molecule type" value="Genomic_DNA"/>
</dbReference>
<evidence type="ECO:0000313" key="4">
    <source>
        <dbReference type="EMBL" id="MED6160239.1"/>
    </source>
</evidence>
<dbReference type="PANTHER" id="PTHR31625">
    <property type="match status" value="1"/>
</dbReference>
<evidence type="ECO:0000256" key="3">
    <source>
        <dbReference type="SAM" id="MobiDB-lite"/>
    </source>
</evidence>
<proteinExistence type="predicted"/>
<dbReference type="Proteomes" id="UP001341840">
    <property type="component" value="Unassembled WGS sequence"/>
</dbReference>
<sequence>MASSANNNNTTIKIHDKGLVPPPNSSSPRQFSLPLTFFDLAWLRFHPVERIFFYSLPTPHSSLHSLLHQVVPNLKNSLSLTLHHFLPLAGNLVWPSDSNKPLIQYNLGDGVSLTIAESTQDLNHFLVNSPVEALDSRSLVPHLESSDSHASVISLQITLFPNSGFSIGISSHHAVLDGKSSTMFVKAWAYLSRECQLSNEESTSLAPELVPIFDKEAIKDPNGRDIMFINMWNQISSLLDPNSDSSNGRTLKIMSSAFPPLVDDRVRATFELTRGDLDKIRNRVLSNWDMVDDDDVEDVNIISSSAKQPPPKLSTFVVTCAYVSVCIAKATEEESKQKGNSSNNENKFAFGFTVDCRAKMEPPVHENYFGNCVSGHMVDAAKPEDFTKENALVIVAKKIYRKVSSLGSMEGALDGIETLFFRGMTMMKEGVKGIGVAGSARFGVYEMDFGWGKPEKVEITSVDRGITIGMAESRDGSGGIQVGLVLNKHVMSLFSDLFHAGLC</sequence>
<gene>
    <name evidence="4" type="ORF">PIB30_049587</name>
</gene>
<dbReference type="InterPro" id="IPR051504">
    <property type="entry name" value="Plant_metabolite_acyltrans"/>
</dbReference>
<keyword evidence="2" id="KW-0012">Acyltransferase</keyword>
<name>A0ABU6UGR5_9FABA</name>
<keyword evidence="1" id="KW-0808">Transferase</keyword>
<evidence type="ECO:0000256" key="2">
    <source>
        <dbReference type="ARBA" id="ARBA00023315"/>
    </source>
</evidence>
<evidence type="ECO:0000256" key="1">
    <source>
        <dbReference type="ARBA" id="ARBA00022679"/>
    </source>
</evidence>
<comment type="caution">
    <text evidence="4">The sequence shown here is derived from an EMBL/GenBank/DDBJ whole genome shotgun (WGS) entry which is preliminary data.</text>
</comment>
<feature type="region of interest" description="Disordered" evidence="3">
    <location>
        <begin position="1"/>
        <end position="25"/>
    </location>
</feature>
<organism evidence="4 5">
    <name type="scientific">Stylosanthes scabra</name>
    <dbReference type="NCBI Taxonomy" id="79078"/>
    <lineage>
        <taxon>Eukaryota</taxon>
        <taxon>Viridiplantae</taxon>
        <taxon>Streptophyta</taxon>
        <taxon>Embryophyta</taxon>
        <taxon>Tracheophyta</taxon>
        <taxon>Spermatophyta</taxon>
        <taxon>Magnoliopsida</taxon>
        <taxon>eudicotyledons</taxon>
        <taxon>Gunneridae</taxon>
        <taxon>Pentapetalae</taxon>
        <taxon>rosids</taxon>
        <taxon>fabids</taxon>
        <taxon>Fabales</taxon>
        <taxon>Fabaceae</taxon>
        <taxon>Papilionoideae</taxon>
        <taxon>50 kb inversion clade</taxon>
        <taxon>dalbergioids sensu lato</taxon>
        <taxon>Dalbergieae</taxon>
        <taxon>Pterocarpus clade</taxon>
        <taxon>Stylosanthes</taxon>
    </lineage>
</organism>
<dbReference type="Gene3D" id="3.30.559.10">
    <property type="entry name" value="Chloramphenicol acetyltransferase-like domain"/>
    <property type="match status" value="2"/>
</dbReference>
<dbReference type="Pfam" id="PF02458">
    <property type="entry name" value="Transferase"/>
    <property type="match status" value="1"/>
</dbReference>
<evidence type="ECO:0000313" key="5">
    <source>
        <dbReference type="Proteomes" id="UP001341840"/>
    </source>
</evidence>
<accession>A0ABU6UGR5</accession>
<dbReference type="InterPro" id="IPR023213">
    <property type="entry name" value="CAT-like_dom_sf"/>
</dbReference>